<feature type="domain" description="ABC transporter" evidence="12">
    <location>
        <begin position="4"/>
        <end position="225"/>
    </location>
</feature>
<evidence type="ECO:0000256" key="8">
    <source>
        <dbReference type="ARBA" id="ARBA00023136"/>
    </source>
</evidence>
<dbReference type="SMART" id="SM00382">
    <property type="entry name" value="AAA"/>
    <property type="match status" value="1"/>
</dbReference>
<comment type="function">
    <text evidence="11">Part of the ABC transporter complex hrt involved in hemin import. Responsible for energy coupling to the transport system.</text>
</comment>
<dbReference type="PANTHER" id="PTHR24220:SF666">
    <property type="entry name" value="HEMIN IMPORT ATP-BINDING PROTEIN HRTA-RELATED"/>
    <property type="match status" value="1"/>
</dbReference>
<evidence type="ECO:0000256" key="6">
    <source>
        <dbReference type="ARBA" id="ARBA00022840"/>
    </source>
</evidence>
<dbReference type="GO" id="GO:0005886">
    <property type="term" value="C:plasma membrane"/>
    <property type="evidence" value="ECO:0007669"/>
    <property type="project" value="UniProtKB-SubCell"/>
</dbReference>
<evidence type="ECO:0000313" key="13">
    <source>
        <dbReference type="EMBL" id="GEK90972.1"/>
    </source>
</evidence>
<keyword evidence="3" id="KW-0813">Transport</keyword>
<evidence type="ECO:0000256" key="1">
    <source>
        <dbReference type="ARBA" id="ARBA00004202"/>
    </source>
</evidence>
<dbReference type="FunFam" id="3.40.50.300:FF:000032">
    <property type="entry name" value="Export ABC transporter ATP-binding protein"/>
    <property type="match status" value="1"/>
</dbReference>
<dbReference type="InterPro" id="IPR017911">
    <property type="entry name" value="MacB-like_ATP-bd"/>
</dbReference>
<comment type="subcellular location">
    <subcellularLocation>
        <location evidence="1">Cell membrane</location>
        <topology evidence="1">Peripheral membrane protein</topology>
    </subcellularLocation>
</comment>
<dbReference type="InterPro" id="IPR015854">
    <property type="entry name" value="ABC_transpr_LolD-like"/>
</dbReference>
<dbReference type="GO" id="GO:0006865">
    <property type="term" value="P:amino acid transport"/>
    <property type="evidence" value="ECO:0007669"/>
    <property type="project" value="UniProtKB-KW"/>
</dbReference>
<dbReference type="EMBL" id="BJUY01000004">
    <property type="protein sequence ID" value="GEK90972.1"/>
    <property type="molecule type" value="Genomic_DNA"/>
</dbReference>
<keyword evidence="6 13" id="KW-0067">ATP-binding</keyword>
<dbReference type="InterPro" id="IPR003593">
    <property type="entry name" value="AAA+_ATPase"/>
</dbReference>
<dbReference type="SUPFAM" id="SSF52540">
    <property type="entry name" value="P-loop containing nucleoside triphosphate hydrolases"/>
    <property type="match status" value="1"/>
</dbReference>
<dbReference type="Proteomes" id="UP000321662">
    <property type="component" value="Unassembled WGS sequence"/>
</dbReference>
<keyword evidence="8" id="KW-0472">Membrane</keyword>
<dbReference type="GO" id="GO:0098796">
    <property type="term" value="C:membrane protein complex"/>
    <property type="evidence" value="ECO:0007669"/>
    <property type="project" value="UniProtKB-ARBA"/>
</dbReference>
<protein>
    <recommendedName>
        <fullName evidence="10">Putative hemin import ATP-binding protein HrtA</fullName>
    </recommendedName>
</protein>
<evidence type="ECO:0000256" key="9">
    <source>
        <dbReference type="ARBA" id="ARBA00024359"/>
    </source>
</evidence>
<evidence type="ECO:0000256" key="2">
    <source>
        <dbReference type="ARBA" id="ARBA00011131"/>
    </source>
</evidence>
<comment type="similarity">
    <text evidence="9">Belongs to the ABC transporter superfamily. HrtA family.</text>
</comment>
<comment type="subunit">
    <text evidence="2">The complex is composed of two ATP-binding proteins (HrtA), two transmembrane proteins (HrtB) and a solute-binding protein.</text>
</comment>
<evidence type="ECO:0000256" key="3">
    <source>
        <dbReference type="ARBA" id="ARBA00022448"/>
    </source>
</evidence>
<keyword evidence="5" id="KW-0547">Nucleotide-binding</keyword>
<gene>
    <name evidence="13" type="primary">yxeB</name>
    <name evidence="13" type="ORF">AKA01nite_05940</name>
</gene>
<dbReference type="PANTHER" id="PTHR24220">
    <property type="entry name" value="IMPORT ATP-BINDING PROTEIN"/>
    <property type="match status" value="1"/>
</dbReference>
<keyword evidence="14" id="KW-1185">Reference proteome</keyword>
<dbReference type="GO" id="GO:0005524">
    <property type="term" value="F:ATP binding"/>
    <property type="evidence" value="ECO:0007669"/>
    <property type="project" value="UniProtKB-KW"/>
</dbReference>
<dbReference type="AlphaFoldDB" id="A0A511ATC9"/>
<proteinExistence type="inferred from homology"/>
<evidence type="ECO:0000256" key="4">
    <source>
        <dbReference type="ARBA" id="ARBA00022475"/>
    </source>
</evidence>
<evidence type="ECO:0000313" key="14">
    <source>
        <dbReference type="Proteomes" id="UP000321662"/>
    </source>
</evidence>
<dbReference type="GO" id="GO:0016887">
    <property type="term" value="F:ATP hydrolysis activity"/>
    <property type="evidence" value="ECO:0007669"/>
    <property type="project" value="InterPro"/>
</dbReference>
<dbReference type="PROSITE" id="PS00211">
    <property type="entry name" value="ABC_TRANSPORTER_1"/>
    <property type="match status" value="1"/>
</dbReference>
<dbReference type="Gene3D" id="3.40.50.300">
    <property type="entry name" value="P-loop containing nucleotide triphosphate hydrolases"/>
    <property type="match status" value="1"/>
</dbReference>
<keyword evidence="4" id="KW-1003">Cell membrane</keyword>
<evidence type="ECO:0000256" key="11">
    <source>
        <dbReference type="ARBA" id="ARBA00024721"/>
    </source>
</evidence>
<accession>A0A511ATC9</accession>
<dbReference type="InterPro" id="IPR003439">
    <property type="entry name" value="ABC_transporter-like_ATP-bd"/>
</dbReference>
<dbReference type="CDD" id="cd03255">
    <property type="entry name" value="ABC_MJ0796_LolCDE_FtsE"/>
    <property type="match status" value="1"/>
</dbReference>
<name>A0A511ATC9_9LACT</name>
<dbReference type="PROSITE" id="PS50893">
    <property type="entry name" value="ABC_TRANSPORTER_2"/>
    <property type="match status" value="1"/>
</dbReference>
<dbReference type="RefSeq" id="WP_146923638.1">
    <property type="nucleotide sequence ID" value="NZ_BJUY01000004.1"/>
</dbReference>
<keyword evidence="7" id="KW-0029">Amino-acid transport</keyword>
<sequence length="225" mass="25312">MKLIELKETNKIFQDGRKKIEALKPTNFSVEEGEFVAIIGPSGSGKSTLLTIIGGLQSPTEGEVFIRNQKFSDLNEKDRAKKRFNEIGFILQASNLIPFLTVKDQLKLVNKIEKTKLDENRVEKLLSELGIEKLMNKYPSDLSGGEKQRAAIARAMYHDPSVILADEPTASLDTDRAFEVVKILARETKKQNKATIMVTHDERLTEQCDAVYTMKDGVLTKNNKK</sequence>
<evidence type="ECO:0000256" key="10">
    <source>
        <dbReference type="ARBA" id="ARBA00024432"/>
    </source>
</evidence>
<evidence type="ECO:0000256" key="5">
    <source>
        <dbReference type="ARBA" id="ARBA00022741"/>
    </source>
</evidence>
<organism evidence="13 14">
    <name type="scientific">Alkalibacterium kapii</name>
    <dbReference type="NCBI Taxonomy" id="426704"/>
    <lineage>
        <taxon>Bacteria</taxon>
        <taxon>Bacillati</taxon>
        <taxon>Bacillota</taxon>
        <taxon>Bacilli</taxon>
        <taxon>Lactobacillales</taxon>
        <taxon>Carnobacteriaceae</taxon>
        <taxon>Alkalibacterium</taxon>
    </lineage>
</organism>
<evidence type="ECO:0000256" key="7">
    <source>
        <dbReference type="ARBA" id="ARBA00022970"/>
    </source>
</evidence>
<dbReference type="InterPro" id="IPR017871">
    <property type="entry name" value="ABC_transporter-like_CS"/>
</dbReference>
<reference evidence="13 14" key="1">
    <citation type="submission" date="2019-07" db="EMBL/GenBank/DDBJ databases">
        <title>Whole genome shotgun sequence of Alkalibacterium kapii NBRC 103247.</title>
        <authorList>
            <person name="Hosoyama A."/>
            <person name="Uohara A."/>
            <person name="Ohji S."/>
            <person name="Ichikawa N."/>
        </authorList>
    </citation>
    <scope>NUCLEOTIDE SEQUENCE [LARGE SCALE GENOMIC DNA]</scope>
    <source>
        <strain evidence="13 14">NBRC 103247</strain>
    </source>
</reference>
<dbReference type="InterPro" id="IPR027417">
    <property type="entry name" value="P-loop_NTPase"/>
</dbReference>
<dbReference type="OrthoDB" id="9791546at2"/>
<evidence type="ECO:0000259" key="12">
    <source>
        <dbReference type="PROSITE" id="PS50893"/>
    </source>
</evidence>
<comment type="caution">
    <text evidence="13">The sequence shown here is derived from an EMBL/GenBank/DDBJ whole genome shotgun (WGS) entry which is preliminary data.</text>
</comment>
<dbReference type="GO" id="GO:0022857">
    <property type="term" value="F:transmembrane transporter activity"/>
    <property type="evidence" value="ECO:0007669"/>
    <property type="project" value="TreeGrafter"/>
</dbReference>
<dbReference type="Pfam" id="PF00005">
    <property type="entry name" value="ABC_tran"/>
    <property type="match status" value="1"/>
</dbReference>